<evidence type="ECO:0000313" key="3">
    <source>
        <dbReference type="EMBL" id="MBC3767515.1"/>
    </source>
</evidence>
<dbReference type="InterPro" id="IPR036505">
    <property type="entry name" value="Amidase/PGRP_sf"/>
</dbReference>
<accession>A0A8J6IUB1</accession>
<organism evidence="3 4">
    <name type="scientific">Neptunicella marina</name>
    <dbReference type="NCBI Taxonomy" id="2125989"/>
    <lineage>
        <taxon>Bacteria</taxon>
        <taxon>Pseudomonadati</taxon>
        <taxon>Pseudomonadota</taxon>
        <taxon>Gammaproteobacteria</taxon>
        <taxon>Alteromonadales</taxon>
        <taxon>Alteromonadaceae</taxon>
        <taxon>Neptunicella</taxon>
    </lineage>
</organism>
<dbReference type="CDD" id="cd06583">
    <property type="entry name" value="PGRP"/>
    <property type="match status" value="1"/>
</dbReference>
<dbReference type="Gene3D" id="3.40.80.10">
    <property type="entry name" value="Peptidoglycan recognition protein-like"/>
    <property type="match status" value="1"/>
</dbReference>
<dbReference type="Proteomes" id="UP000601768">
    <property type="component" value="Unassembled WGS sequence"/>
</dbReference>
<dbReference type="RefSeq" id="WP_186508068.1">
    <property type="nucleotide sequence ID" value="NZ_JACNEP010000019.1"/>
</dbReference>
<protein>
    <submittedName>
        <fullName evidence="3">N-acetylmuramoyl-L-alanine amidase</fullName>
    </submittedName>
</protein>
<feature type="domain" description="N-acetylmuramoyl-L-alanine amidase" evidence="2">
    <location>
        <begin position="255"/>
        <end position="395"/>
    </location>
</feature>
<dbReference type="Pfam" id="PF01510">
    <property type="entry name" value="Amidase_2"/>
    <property type="match status" value="1"/>
</dbReference>
<dbReference type="GO" id="GO:0008745">
    <property type="term" value="F:N-acetylmuramoyl-L-alanine amidase activity"/>
    <property type="evidence" value="ECO:0007669"/>
    <property type="project" value="InterPro"/>
</dbReference>
<dbReference type="InterPro" id="IPR015510">
    <property type="entry name" value="PGRP"/>
</dbReference>
<keyword evidence="1" id="KW-0812">Transmembrane</keyword>
<evidence type="ECO:0000256" key="1">
    <source>
        <dbReference type="SAM" id="Phobius"/>
    </source>
</evidence>
<dbReference type="EMBL" id="JACNEP010000019">
    <property type="protein sequence ID" value="MBC3767515.1"/>
    <property type="molecule type" value="Genomic_DNA"/>
</dbReference>
<keyword evidence="1" id="KW-1133">Transmembrane helix</keyword>
<evidence type="ECO:0000313" key="4">
    <source>
        <dbReference type="Proteomes" id="UP000601768"/>
    </source>
</evidence>
<name>A0A8J6IUB1_9ALTE</name>
<evidence type="ECO:0000259" key="2">
    <source>
        <dbReference type="Pfam" id="PF01510"/>
    </source>
</evidence>
<dbReference type="SUPFAM" id="SSF55846">
    <property type="entry name" value="N-acetylmuramoyl-L-alanine amidase-like"/>
    <property type="match status" value="1"/>
</dbReference>
<dbReference type="InterPro" id="IPR002502">
    <property type="entry name" value="Amidase_domain"/>
</dbReference>
<dbReference type="PANTHER" id="PTHR11022">
    <property type="entry name" value="PEPTIDOGLYCAN RECOGNITION PROTEIN"/>
    <property type="match status" value="1"/>
</dbReference>
<dbReference type="AlphaFoldDB" id="A0A8J6IUB1"/>
<keyword evidence="4" id="KW-1185">Reference proteome</keyword>
<reference evidence="3" key="1">
    <citation type="journal article" date="2018" name="Int. J. Syst. Evol. Microbiol.">
        <title>Neptunicella marina gen. nov., sp. nov., isolated from surface seawater.</title>
        <authorList>
            <person name="Liu X."/>
            <person name="Lai Q."/>
            <person name="Du Y."/>
            <person name="Zhang X."/>
            <person name="Liu Z."/>
            <person name="Sun F."/>
            <person name="Shao Z."/>
        </authorList>
    </citation>
    <scope>NUCLEOTIDE SEQUENCE</scope>
    <source>
        <strain evidence="3">S27-2</strain>
    </source>
</reference>
<dbReference type="PANTHER" id="PTHR11022:SF41">
    <property type="entry name" value="PEPTIDOGLYCAN-RECOGNITION PROTEIN LC-RELATED"/>
    <property type="match status" value="1"/>
</dbReference>
<gene>
    <name evidence="3" type="ORF">H8B19_16675</name>
</gene>
<proteinExistence type="predicted"/>
<dbReference type="GO" id="GO:0009253">
    <property type="term" value="P:peptidoglycan catabolic process"/>
    <property type="evidence" value="ECO:0007669"/>
    <property type="project" value="InterPro"/>
</dbReference>
<feature type="transmembrane region" description="Helical" evidence="1">
    <location>
        <begin position="134"/>
        <end position="155"/>
    </location>
</feature>
<reference evidence="3" key="2">
    <citation type="submission" date="2020-08" db="EMBL/GenBank/DDBJ databases">
        <authorList>
            <person name="Lai Q."/>
        </authorList>
    </citation>
    <scope>NUCLEOTIDE SEQUENCE</scope>
    <source>
        <strain evidence="3">S27-2</strain>
    </source>
</reference>
<keyword evidence="1" id="KW-0472">Membrane</keyword>
<sequence>MAFSPTDIEKIITALTVAAGFSLLIERAIEWLKHIIDGSNINQIRYQQLTSKINNPKAEKTINKYHNLLQKLEQKTQEIPPLVNTQQQKYQSPVIPLADEENWDESQFEKYSSIALSPLAPPLKADLLNAQLNLFYILSAVGLAIAATSFMKLHLLSMLLGKSDLSVQAQLLDEVISGIVIAGGAQPLHVLITFLTTKKMHLEEISAQQKQTGKVISEAREVKSKSDTPVNTNPFAIIYQGGVNPDALELTHLRQQPVDMIIYHHTAMHSGLAFEGIIGEFIDSKKWLTAYHAIIMPDGVIHPFCRWDRAGNHCIGFNQQSLAIALHGNFHSITDDDFSNHDGRYGNKKPTSAQIQSAACLIELWIQLYAIPVNFNQNILPHCDVLAGKTVCPGNQFPHEILQQAILRQHQQSLSLRNIDNLRQQFQLKPYVMA</sequence>
<comment type="caution">
    <text evidence="3">The sequence shown here is derived from an EMBL/GenBank/DDBJ whole genome shotgun (WGS) entry which is preliminary data.</text>
</comment>